<dbReference type="AlphaFoldDB" id="A0A1V2H239"/>
<name>A0A1V2H239_9PROT</name>
<dbReference type="RefSeq" id="WP_076957711.1">
    <property type="nucleotide sequence ID" value="NZ_MLCO01000105.1"/>
</dbReference>
<gene>
    <name evidence="1" type="ORF">BKE38_12605</name>
</gene>
<dbReference type="EMBL" id="MLCO01000105">
    <property type="protein sequence ID" value="ONG53296.1"/>
    <property type="molecule type" value="Genomic_DNA"/>
</dbReference>
<proteinExistence type="predicted"/>
<evidence type="ECO:0000313" key="1">
    <source>
        <dbReference type="EMBL" id="ONG53296.1"/>
    </source>
</evidence>
<dbReference type="Proteomes" id="UP000188879">
    <property type="component" value="Unassembled WGS sequence"/>
</dbReference>
<sequence>MPQTEDLEALARRIVAALKKQAQQDGPAPYVDADRGAGRILLDGEFDLMQLARDIGLSPPKEASPCPR</sequence>
<accession>A0A1V2H239</accession>
<protein>
    <submittedName>
        <fullName evidence="1">Uncharacterized protein</fullName>
    </submittedName>
</protein>
<organism evidence="1 2">
    <name type="scientific">Teichococcus deserti</name>
    <dbReference type="NCBI Taxonomy" id="1817963"/>
    <lineage>
        <taxon>Bacteria</taxon>
        <taxon>Pseudomonadati</taxon>
        <taxon>Pseudomonadota</taxon>
        <taxon>Alphaproteobacteria</taxon>
        <taxon>Acetobacterales</taxon>
        <taxon>Roseomonadaceae</taxon>
        <taxon>Roseomonas</taxon>
    </lineage>
</organism>
<evidence type="ECO:0000313" key="2">
    <source>
        <dbReference type="Proteomes" id="UP000188879"/>
    </source>
</evidence>
<reference evidence="1 2" key="1">
    <citation type="submission" date="2016-10" db="EMBL/GenBank/DDBJ databases">
        <title>Draft Genome sequence of Roseomonas sp. strain M3.</title>
        <authorList>
            <person name="Subhash Y."/>
            <person name="Lee S."/>
        </authorList>
    </citation>
    <scope>NUCLEOTIDE SEQUENCE [LARGE SCALE GENOMIC DNA]</scope>
    <source>
        <strain evidence="1 2">M3</strain>
    </source>
</reference>
<keyword evidence="2" id="KW-1185">Reference proteome</keyword>
<comment type="caution">
    <text evidence="1">The sequence shown here is derived from an EMBL/GenBank/DDBJ whole genome shotgun (WGS) entry which is preliminary data.</text>
</comment>